<evidence type="ECO:0000256" key="1">
    <source>
        <dbReference type="PIRSR" id="PIRSR605502-1"/>
    </source>
</evidence>
<dbReference type="PANTHER" id="PTHR16222:SF28">
    <property type="entry name" value="ADP-RIBOSYLGLYCOHYDROLASE"/>
    <property type="match status" value="1"/>
</dbReference>
<dbReference type="PANTHER" id="PTHR16222">
    <property type="entry name" value="ADP-RIBOSYLGLYCOHYDROLASE"/>
    <property type="match status" value="1"/>
</dbReference>
<dbReference type="AlphaFoldDB" id="A0A6A5ZVM4"/>
<feature type="compositionally biased region" description="Basic and acidic residues" evidence="2">
    <location>
        <begin position="367"/>
        <end position="388"/>
    </location>
</feature>
<dbReference type="Proteomes" id="UP000799770">
    <property type="component" value="Unassembled WGS sequence"/>
</dbReference>
<feature type="binding site" evidence="1">
    <location>
        <position position="297"/>
    </location>
    <ligand>
        <name>Mg(2+)</name>
        <dbReference type="ChEBI" id="CHEBI:18420"/>
        <label>1</label>
    </ligand>
</feature>
<feature type="binding site" evidence="1">
    <location>
        <position position="299"/>
    </location>
    <ligand>
        <name>Mg(2+)</name>
        <dbReference type="ChEBI" id="CHEBI:18420"/>
        <label>1</label>
    </ligand>
</feature>
<protein>
    <submittedName>
        <fullName evidence="3">ADP-ribosylglycohydrolase-domain-containing protein</fullName>
    </submittedName>
</protein>
<gene>
    <name evidence="3" type="ORF">BDV96DRAFT_609246</name>
</gene>
<keyword evidence="3" id="KW-0378">Hydrolase</keyword>
<keyword evidence="1" id="KW-0460">Magnesium</keyword>
<evidence type="ECO:0000256" key="2">
    <source>
        <dbReference type="SAM" id="MobiDB-lite"/>
    </source>
</evidence>
<reference evidence="3" key="1">
    <citation type="journal article" date="2020" name="Stud. Mycol.">
        <title>101 Dothideomycetes genomes: a test case for predicting lifestyles and emergence of pathogens.</title>
        <authorList>
            <person name="Haridas S."/>
            <person name="Albert R."/>
            <person name="Binder M."/>
            <person name="Bloem J."/>
            <person name="Labutti K."/>
            <person name="Salamov A."/>
            <person name="Andreopoulos B."/>
            <person name="Baker S."/>
            <person name="Barry K."/>
            <person name="Bills G."/>
            <person name="Bluhm B."/>
            <person name="Cannon C."/>
            <person name="Castanera R."/>
            <person name="Culley D."/>
            <person name="Daum C."/>
            <person name="Ezra D."/>
            <person name="Gonzalez J."/>
            <person name="Henrissat B."/>
            <person name="Kuo A."/>
            <person name="Liang C."/>
            <person name="Lipzen A."/>
            <person name="Lutzoni F."/>
            <person name="Magnuson J."/>
            <person name="Mondo S."/>
            <person name="Nolan M."/>
            <person name="Ohm R."/>
            <person name="Pangilinan J."/>
            <person name="Park H.-J."/>
            <person name="Ramirez L."/>
            <person name="Alfaro M."/>
            <person name="Sun H."/>
            <person name="Tritt A."/>
            <person name="Yoshinaga Y."/>
            <person name="Zwiers L.-H."/>
            <person name="Turgeon B."/>
            <person name="Goodwin S."/>
            <person name="Spatafora J."/>
            <person name="Crous P."/>
            <person name="Grigoriev I."/>
        </authorList>
    </citation>
    <scope>NUCLEOTIDE SEQUENCE</scope>
    <source>
        <strain evidence="3">CBS 627.86</strain>
    </source>
</reference>
<proteinExistence type="predicted"/>
<dbReference type="SUPFAM" id="SSF101478">
    <property type="entry name" value="ADP-ribosylglycohydrolase"/>
    <property type="match status" value="1"/>
</dbReference>
<accession>A0A6A5ZVM4</accession>
<organism evidence="3 4">
    <name type="scientific">Lophiotrema nucula</name>
    <dbReference type="NCBI Taxonomy" id="690887"/>
    <lineage>
        <taxon>Eukaryota</taxon>
        <taxon>Fungi</taxon>
        <taxon>Dikarya</taxon>
        <taxon>Ascomycota</taxon>
        <taxon>Pezizomycotina</taxon>
        <taxon>Dothideomycetes</taxon>
        <taxon>Pleosporomycetidae</taxon>
        <taxon>Pleosporales</taxon>
        <taxon>Lophiotremataceae</taxon>
        <taxon>Lophiotrema</taxon>
    </lineage>
</organism>
<dbReference type="GO" id="GO:0046872">
    <property type="term" value="F:metal ion binding"/>
    <property type="evidence" value="ECO:0007669"/>
    <property type="project" value="UniProtKB-KW"/>
</dbReference>
<dbReference type="EMBL" id="ML977311">
    <property type="protein sequence ID" value="KAF2122311.1"/>
    <property type="molecule type" value="Genomic_DNA"/>
</dbReference>
<dbReference type="OrthoDB" id="2021138at2759"/>
<comment type="cofactor">
    <cofactor evidence="1">
        <name>Mg(2+)</name>
        <dbReference type="ChEBI" id="CHEBI:18420"/>
    </cofactor>
    <text evidence="1">Binds 2 magnesium ions per subunit.</text>
</comment>
<dbReference type="InterPro" id="IPR050792">
    <property type="entry name" value="ADP-ribosylglycohydrolase"/>
</dbReference>
<dbReference type="Gene3D" id="1.10.4080.10">
    <property type="entry name" value="ADP-ribosylation/Crystallin J1"/>
    <property type="match status" value="1"/>
</dbReference>
<dbReference type="GO" id="GO:0016787">
    <property type="term" value="F:hydrolase activity"/>
    <property type="evidence" value="ECO:0007669"/>
    <property type="project" value="UniProtKB-KW"/>
</dbReference>
<sequence length="399" mass="44607">MTKESADQGLSFLELHPFVRQSVLDKIYGSMIGSALGDTVGLYTEFLPKYACEKIYADKKPFSLVDPLPQDFAARLQIWIEQGLRALDRPPCGIGALVGSVVSNSAYLKDPADCATQRWIKTHRHVAPNGSLMRNHSIGLMSVGLSEEQAWKIATDISRTTHVDPRCVVSCCISVGLIRGMLRGEILTEKDVDLAIERAYDWVLFRPELMNPGLDEELTEWEIERHLERKEFERHVYANDFEELKLDSNREMGYVYKCLGSAILTLRYAMRATKNSVVISHTLFETLMMDLIMEGGDADTNGAVAGALLGAYLGYSNLPQHWSNGLAHKDWLMSKIERLTIALGIVDGNVADMKDEASDGGKGLMTRAEDKERRDKEDKARREAEKAKGLAGWMFSGKK</sequence>
<dbReference type="InterPro" id="IPR036705">
    <property type="entry name" value="Ribosyl_crysJ1_sf"/>
</dbReference>
<feature type="binding site" evidence="1">
    <location>
        <position position="300"/>
    </location>
    <ligand>
        <name>Mg(2+)</name>
        <dbReference type="ChEBI" id="CHEBI:18420"/>
        <label>1</label>
    </ligand>
</feature>
<name>A0A6A5ZVM4_9PLEO</name>
<feature type="region of interest" description="Disordered" evidence="2">
    <location>
        <begin position="356"/>
        <end position="399"/>
    </location>
</feature>
<dbReference type="InterPro" id="IPR005502">
    <property type="entry name" value="Ribosyl_crysJ1"/>
</dbReference>
<keyword evidence="1" id="KW-0479">Metal-binding</keyword>
<keyword evidence="4" id="KW-1185">Reference proteome</keyword>
<evidence type="ECO:0000313" key="4">
    <source>
        <dbReference type="Proteomes" id="UP000799770"/>
    </source>
</evidence>
<dbReference type="Pfam" id="PF03747">
    <property type="entry name" value="ADP_ribosyl_GH"/>
    <property type="match status" value="1"/>
</dbReference>
<evidence type="ECO:0000313" key="3">
    <source>
        <dbReference type="EMBL" id="KAF2122311.1"/>
    </source>
</evidence>